<dbReference type="GO" id="GO:0016255">
    <property type="term" value="P:attachment of GPI anchor to protein"/>
    <property type="evidence" value="ECO:0007669"/>
    <property type="project" value="TreeGrafter"/>
</dbReference>
<feature type="transmembrane region" description="Helical" evidence="1">
    <location>
        <begin position="466"/>
        <end position="487"/>
    </location>
</feature>
<name>A0A8K1C8E1_PYTOL</name>
<dbReference type="EMBL" id="SPLM01000112">
    <property type="protein sequence ID" value="TMW58301.1"/>
    <property type="molecule type" value="Genomic_DNA"/>
</dbReference>
<dbReference type="Proteomes" id="UP000794436">
    <property type="component" value="Unassembled WGS sequence"/>
</dbReference>
<dbReference type="InterPro" id="IPR007246">
    <property type="entry name" value="Gaa1"/>
</dbReference>
<dbReference type="PANTHER" id="PTHR13304">
    <property type="entry name" value="GLYCOSYLPHOSPHATIDYLINOSITOL ANCHOR ATTACHMENT 1 PROTEIN"/>
    <property type="match status" value="1"/>
</dbReference>
<sequence length="685" mass="74298">MGAKTSKATTATPSPAREKPLRRVLLGLYGVLSTRALSLCWITYVLGILWVLLHPAVTVSTGELKPRGTYFSENALLVDSMEPKASNHDAFRVRQRHAAFLQLPQLPPTGCRDNCSYVLNWLESEMQAIDRVETYRQRFQAAPGGEWRTNLYGILRAAPFGDHKESVALVTHFRNVGLETNGGEYSGAALSLQLLAFLSDATWLAKDVILVFADDGELDGVDGYAPGTDAWLRAYHMDPLQDPVALSLPMRAGLIRAAINVETVGNVASANVVGIYTAGINGQLPNLDLVNTAVRHARFQGAPVVLDRCETMALGPEPCQDSLTRAKQLLLSEVVAKSQSQLREYVENLYGMLRFMKTLATGPSGPHASFISYNIDAITFAPAKASTSQYGGASRPIRNLLRSLELTVRSMSNIEEKLHQSFFLYVLPNTATFVSVGEYYYTVALVVSPAIANLLVLASHTAGMRVAFALTALFVVELLGAGVLGLLTRASSSVFVGILALVTAAQLGVALVLPRVVQADVFRGTSGASAWLKKTQEFDTRKPEDKWNVVDDSGWRALKSVFLALIVYAHCILGILNYPMALFCAIPVSFFAIVRPIREAATPLKRVWLVLWLAVSSPLAVFVVSSLIDANATSTALTSVIAGFVHRTNLLALPYLCGLYLPVHTLALAVALFPAESRSNKAKTH</sequence>
<keyword evidence="1" id="KW-0472">Membrane</keyword>
<dbReference type="OrthoDB" id="445301at2759"/>
<feature type="transmembrane region" description="Helical" evidence="1">
    <location>
        <begin position="652"/>
        <end position="673"/>
    </location>
</feature>
<dbReference type="PANTHER" id="PTHR13304:SF0">
    <property type="entry name" value="GLYCOSYLPHOSPHATIDYLINOSITOL ANCHOR ATTACHMENT 1 PROTEIN"/>
    <property type="match status" value="1"/>
</dbReference>
<proteinExistence type="predicted"/>
<protein>
    <recommendedName>
        <fullName evidence="4">Transmembrane protein</fullName>
    </recommendedName>
</protein>
<feature type="transmembrane region" description="Helical" evidence="1">
    <location>
        <begin position="36"/>
        <end position="57"/>
    </location>
</feature>
<feature type="transmembrane region" description="Helical" evidence="1">
    <location>
        <begin position="494"/>
        <end position="513"/>
    </location>
</feature>
<dbReference type="GO" id="GO:0042765">
    <property type="term" value="C:GPI-anchor transamidase complex"/>
    <property type="evidence" value="ECO:0007669"/>
    <property type="project" value="InterPro"/>
</dbReference>
<accession>A0A8K1C8E1</accession>
<evidence type="ECO:0000313" key="3">
    <source>
        <dbReference type="Proteomes" id="UP000794436"/>
    </source>
</evidence>
<evidence type="ECO:0000256" key="1">
    <source>
        <dbReference type="SAM" id="Phobius"/>
    </source>
</evidence>
<keyword evidence="1" id="KW-0812">Transmembrane</keyword>
<evidence type="ECO:0008006" key="4">
    <source>
        <dbReference type="Google" id="ProtNLM"/>
    </source>
</evidence>
<reference evidence="2" key="1">
    <citation type="submission" date="2019-03" db="EMBL/GenBank/DDBJ databases">
        <title>Long read genome sequence of the mycoparasitic Pythium oligandrum ATCC 38472 isolated from sugarbeet rhizosphere.</title>
        <authorList>
            <person name="Gaulin E."/>
        </authorList>
    </citation>
    <scope>NUCLEOTIDE SEQUENCE</scope>
    <source>
        <strain evidence="2">ATCC 38472_TT</strain>
    </source>
</reference>
<organism evidence="2 3">
    <name type="scientific">Pythium oligandrum</name>
    <name type="common">Mycoparasitic fungus</name>
    <dbReference type="NCBI Taxonomy" id="41045"/>
    <lineage>
        <taxon>Eukaryota</taxon>
        <taxon>Sar</taxon>
        <taxon>Stramenopiles</taxon>
        <taxon>Oomycota</taxon>
        <taxon>Peronosporomycetes</taxon>
        <taxon>Pythiales</taxon>
        <taxon>Pythiaceae</taxon>
        <taxon>Pythium</taxon>
    </lineage>
</organism>
<keyword evidence="3" id="KW-1185">Reference proteome</keyword>
<gene>
    <name evidence="2" type="ORF">Poli38472_011889</name>
</gene>
<feature type="transmembrane region" description="Helical" evidence="1">
    <location>
        <begin position="606"/>
        <end position="628"/>
    </location>
</feature>
<dbReference type="Gene3D" id="3.40.630.10">
    <property type="entry name" value="Zn peptidases"/>
    <property type="match status" value="1"/>
</dbReference>
<feature type="transmembrane region" description="Helical" evidence="1">
    <location>
        <begin position="439"/>
        <end position="460"/>
    </location>
</feature>
<keyword evidence="1" id="KW-1133">Transmembrane helix</keyword>
<feature type="transmembrane region" description="Helical" evidence="1">
    <location>
        <begin position="561"/>
        <end position="594"/>
    </location>
</feature>
<dbReference type="AlphaFoldDB" id="A0A8K1C8E1"/>
<comment type="caution">
    <text evidence="2">The sequence shown here is derived from an EMBL/GenBank/DDBJ whole genome shotgun (WGS) entry which is preliminary data.</text>
</comment>
<dbReference type="Pfam" id="PF04114">
    <property type="entry name" value="Gaa1"/>
    <property type="match status" value="1"/>
</dbReference>
<evidence type="ECO:0000313" key="2">
    <source>
        <dbReference type="EMBL" id="TMW58301.1"/>
    </source>
</evidence>